<evidence type="ECO:0000313" key="3">
    <source>
        <dbReference type="Proteomes" id="UP000029867"/>
    </source>
</evidence>
<sequence length="47" mass="5062">GNVDVCGNKNSGGFLHSWNEAHDVPTKAPMNSMAVVDKKDFPKSFLA</sequence>
<protein>
    <submittedName>
        <fullName evidence="2">Uncharacterized protein</fullName>
    </submittedName>
</protein>
<dbReference type="EMBL" id="JQFK01001823">
    <property type="protein sequence ID" value="KGK34275.1"/>
    <property type="molecule type" value="Genomic_DNA"/>
</dbReference>
<dbReference type="HOGENOM" id="CLU_3178024_0_0_1"/>
<dbReference type="Proteomes" id="UP000029867">
    <property type="component" value="Unassembled WGS sequence"/>
</dbReference>
<evidence type="ECO:0000313" key="1">
    <source>
        <dbReference type="EMBL" id="KGK34274.1"/>
    </source>
</evidence>
<feature type="non-terminal residue" evidence="2">
    <location>
        <position position="1"/>
    </location>
</feature>
<proteinExistence type="predicted"/>
<dbReference type="EMBL" id="JQFK01001824">
    <property type="protein sequence ID" value="KGK34274.1"/>
    <property type="molecule type" value="Genomic_DNA"/>
</dbReference>
<name>A0A099NP37_PICKU</name>
<organism evidence="2 3">
    <name type="scientific">Pichia kudriavzevii</name>
    <name type="common">Yeast</name>
    <name type="synonym">Issatchenkia orientalis</name>
    <dbReference type="NCBI Taxonomy" id="4909"/>
    <lineage>
        <taxon>Eukaryota</taxon>
        <taxon>Fungi</taxon>
        <taxon>Dikarya</taxon>
        <taxon>Ascomycota</taxon>
        <taxon>Saccharomycotina</taxon>
        <taxon>Pichiomycetes</taxon>
        <taxon>Pichiales</taxon>
        <taxon>Pichiaceae</taxon>
        <taxon>Pichia</taxon>
    </lineage>
</organism>
<comment type="caution">
    <text evidence="2">The sequence shown here is derived from an EMBL/GenBank/DDBJ whole genome shotgun (WGS) entry which is preliminary data.</text>
</comment>
<evidence type="ECO:0000313" key="2">
    <source>
        <dbReference type="EMBL" id="KGK34275.1"/>
    </source>
</evidence>
<gene>
    <name evidence="2" type="ORF">JL09_g6578</name>
    <name evidence="1" type="ORF">JL09_g6579</name>
</gene>
<accession>A0A099NP37</accession>
<reference evidence="2" key="2">
    <citation type="submission" date="2014-08" db="EMBL/GenBank/DDBJ databases">
        <title>Exploiting Issatchenkia orientalis SD108 for Succinic Acid Production.</title>
        <authorList>
            <person name="Xiao H."/>
            <person name="Shao Z."/>
            <person name="Jiang Y."/>
            <person name="Dole S."/>
            <person name="Zhao H."/>
        </authorList>
    </citation>
    <scope>NUCLEOTIDE SEQUENCE [LARGE SCALE GENOMIC DNA]</scope>
    <source>
        <strain evidence="2">SD108</strain>
    </source>
</reference>
<dbReference type="AlphaFoldDB" id="A0A099NP37"/>
<reference evidence="3" key="1">
    <citation type="journal article" date="2014" name="Microb. Cell Fact.">
        <title>Exploiting Issatchenkia orientalis SD108 for succinic acid production.</title>
        <authorList>
            <person name="Xiao H."/>
            <person name="Shao Z."/>
            <person name="Jiang Y."/>
            <person name="Dole S."/>
            <person name="Zhao H."/>
        </authorList>
    </citation>
    <scope>NUCLEOTIDE SEQUENCE [LARGE SCALE GENOMIC DNA]</scope>
    <source>
        <strain evidence="3">SD108</strain>
    </source>
</reference>